<sequence>MIRNILVSCRMLFDNPITELVDWLFHDTKLTRLYLFQSQLSSLGERSFATRNNTLDYVSLYGNNLRRIPETVWQDLGKDSYIAIENTLEFVPLMNRTDLTIELVGDGFALPIGVPKDLAEILSLSGFNCRKSKHSQWDCTPCPQGTFGTSWTNNSCIACPPGGFYQIKTGQVANTSQGINCQRCNSGTYVTPQAHPGTSPANCTVCPTGTNKSLHAGFRACPCLDNFFRTDRFGECQLCPNEGVNCSGEYQHLLPGFWWTWDWGRADNYQSYQRFVQNVLTETNKYNKESTRFLGVLPKVHRCPRSESCVNAEMGGINVTCAEGYTGWLCAQCSPSFYPWFDHCFKCPEWWWFLLEVLLVLTIIAVIVTVTAWQIHKGRRNSRSPVSVLLARGKILLGFYQVMGEIFSALEEISWPRVLTSVGSLFRLLEVNIMRLIISPRCYLPRFTYPEIYIEFLVGTGFVALVMFAACCYYSLTKCYLKTRNMPVEKRTGLVAKTKQRCYLFVVILLFVSYPSLSSVILTLLPSGCQLFYVNEDDSVSVTRLRADYSIDCRTQQHVSYNHAAEITLSYVVGFPLVLLLLLWWTNRKRAKGIPGILLESEDVVQSTRDECGRRESEDRPLLDVAGGAHSLNAGHVGENHGNPDLAEDDEPLLHLEPANQDEFTWKSFLCENYKPQFWFWEILELARKIVQTLFVLLYGPDDHFTMFATIVISVGFLLLHAYVKPMKDAAEHRLQMCSLGTIFLNLLAASLLLLPSEQSQSSEERKENRSRSVRASWPSKYYLEMIDQYVL</sequence>
<dbReference type="Proteomes" id="UP000694845">
    <property type="component" value="Unplaced"/>
</dbReference>
<feature type="transmembrane region" description="Helical" evidence="1">
    <location>
        <begin position="567"/>
        <end position="585"/>
    </location>
</feature>
<reference evidence="4" key="1">
    <citation type="submission" date="2025-08" db="UniProtKB">
        <authorList>
            <consortium name="RefSeq"/>
        </authorList>
    </citation>
    <scope>IDENTIFICATION</scope>
</reference>
<dbReference type="Gene3D" id="3.80.10.10">
    <property type="entry name" value="Ribonuclease Inhibitor"/>
    <property type="match status" value="1"/>
</dbReference>
<keyword evidence="1" id="KW-0812">Transmembrane</keyword>
<feature type="transmembrane region" description="Helical" evidence="1">
    <location>
        <begin position="350"/>
        <end position="373"/>
    </location>
</feature>
<dbReference type="PANTHER" id="PTHR11319">
    <property type="entry name" value="G PROTEIN-COUPLED RECEPTOR-RELATED"/>
    <property type="match status" value="1"/>
</dbReference>
<evidence type="ECO:0000313" key="3">
    <source>
        <dbReference type="Proteomes" id="UP000694845"/>
    </source>
</evidence>
<dbReference type="Pfam" id="PF07699">
    <property type="entry name" value="Ephrin_rec_like"/>
    <property type="match status" value="1"/>
</dbReference>
<feature type="domain" description="Tyrosine-protein kinase ephrin type A/B receptor-like" evidence="2">
    <location>
        <begin position="134"/>
        <end position="170"/>
    </location>
</feature>
<name>A0A8B8A2Q7_ACAPL</name>
<dbReference type="InterPro" id="IPR009030">
    <property type="entry name" value="Growth_fac_rcpt_cys_sf"/>
</dbReference>
<dbReference type="OMA" id="ASIRVEW"/>
<dbReference type="InterPro" id="IPR011641">
    <property type="entry name" value="Tyr-kin_ephrin_A/B_rcpt-like"/>
</dbReference>
<feature type="transmembrane region" description="Helical" evidence="1">
    <location>
        <begin position="458"/>
        <end position="481"/>
    </location>
</feature>
<gene>
    <name evidence="4" type="primary">LOC110990876</name>
</gene>
<evidence type="ECO:0000313" key="4">
    <source>
        <dbReference type="RefSeq" id="XP_022111652.1"/>
    </source>
</evidence>
<dbReference type="InterPro" id="IPR032675">
    <property type="entry name" value="LRR_dom_sf"/>
</dbReference>
<dbReference type="SUPFAM" id="SSF57184">
    <property type="entry name" value="Growth factor receptor domain"/>
    <property type="match status" value="1"/>
</dbReference>
<organism evidence="3 4">
    <name type="scientific">Acanthaster planci</name>
    <name type="common">Crown-of-thorns starfish</name>
    <dbReference type="NCBI Taxonomy" id="133434"/>
    <lineage>
        <taxon>Eukaryota</taxon>
        <taxon>Metazoa</taxon>
        <taxon>Echinodermata</taxon>
        <taxon>Eleutherozoa</taxon>
        <taxon>Asterozoa</taxon>
        <taxon>Asteroidea</taxon>
        <taxon>Valvatacea</taxon>
        <taxon>Valvatida</taxon>
        <taxon>Acanthasteridae</taxon>
        <taxon>Acanthaster</taxon>
    </lineage>
</organism>
<feature type="transmembrane region" description="Helical" evidence="1">
    <location>
        <begin position="502"/>
        <end position="525"/>
    </location>
</feature>
<dbReference type="AlphaFoldDB" id="A0A8B8A2Q7"/>
<dbReference type="PANTHER" id="PTHR11319:SF35">
    <property type="entry name" value="OUTER MEMBRANE PROTEIN PMPC-RELATED"/>
    <property type="match status" value="1"/>
</dbReference>
<keyword evidence="3" id="KW-1185">Reference proteome</keyword>
<protein>
    <submittedName>
        <fullName evidence="4">Uncharacterized protein LOC110990876</fullName>
    </submittedName>
</protein>
<dbReference type="GeneID" id="110990876"/>
<accession>A0A8B8A2Q7</accession>
<feature type="transmembrane region" description="Helical" evidence="1">
    <location>
        <begin position="678"/>
        <end position="699"/>
    </location>
</feature>
<evidence type="ECO:0000259" key="2">
    <source>
        <dbReference type="Pfam" id="PF07699"/>
    </source>
</evidence>
<keyword evidence="1" id="KW-0472">Membrane</keyword>
<dbReference type="KEGG" id="aplc:110990876"/>
<dbReference type="RefSeq" id="XP_022111652.1">
    <property type="nucleotide sequence ID" value="XM_022255960.1"/>
</dbReference>
<dbReference type="OrthoDB" id="10062419at2759"/>
<evidence type="ECO:0000256" key="1">
    <source>
        <dbReference type="SAM" id="Phobius"/>
    </source>
</evidence>
<feature type="transmembrane region" description="Helical" evidence="1">
    <location>
        <begin position="705"/>
        <end position="723"/>
    </location>
</feature>
<dbReference type="Gene3D" id="2.10.50.10">
    <property type="entry name" value="Tumor Necrosis Factor Receptor, subunit A, domain 2"/>
    <property type="match status" value="1"/>
</dbReference>
<proteinExistence type="predicted"/>
<keyword evidence="1" id="KW-1133">Transmembrane helix</keyword>
<dbReference type="SUPFAM" id="SSF52058">
    <property type="entry name" value="L domain-like"/>
    <property type="match status" value="1"/>
</dbReference>